<dbReference type="Proteomes" id="UP001626550">
    <property type="component" value="Unassembled WGS sequence"/>
</dbReference>
<organism evidence="3 4">
    <name type="scientific">Cichlidogyrus casuarinus</name>
    <dbReference type="NCBI Taxonomy" id="1844966"/>
    <lineage>
        <taxon>Eukaryota</taxon>
        <taxon>Metazoa</taxon>
        <taxon>Spiralia</taxon>
        <taxon>Lophotrochozoa</taxon>
        <taxon>Platyhelminthes</taxon>
        <taxon>Monogenea</taxon>
        <taxon>Monopisthocotylea</taxon>
        <taxon>Dactylogyridea</taxon>
        <taxon>Ancyrocephalidae</taxon>
        <taxon>Cichlidogyrus</taxon>
    </lineage>
</organism>
<dbReference type="PANTHER" id="PTHR31781">
    <property type="entry name" value="UNC80"/>
    <property type="match status" value="1"/>
</dbReference>
<feature type="region of interest" description="Disordered" evidence="1">
    <location>
        <begin position="360"/>
        <end position="417"/>
    </location>
</feature>
<evidence type="ECO:0000313" key="3">
    <source>
        <dbReference type="EMBL" id="KAL3317971.1"/>
    </source>
</evidence>
<dbReference type="Pfam" id="PF15778">
    <property type="entry name" value="UNC80_N"/>
    <property type="match status" value="1"/>
</dbReference>
<dbReference type="EMBL" id="JBJKFK010000304">
    <property type="protein sequence ID" value="KAL3317971.1"/>
    <property type="molecule type" value="Genomic_DNA"/>
</dbReference>
<feature type="domain" description="Cation channel complex component UNC80 N-terminal" evidence="2">
    <location>
        <begin position="4"/>
        <end position="146"/>
    </location>
</feature>
<accession>A0ABD2QEK4</accession>
<comment type="caution">
    <text evidence="3">The sequence shown here is derived from an EMBL/GenBank/DDBJ whole genome shotgun (WGS) entry which is preliminary data.</text>
</comment>
<evidence type="ECO:0000313" key="4">
    <source>
        <dbReference type="Proteomes" id="UP001626550"/>
    </source>
</evidence>
<protein>
    <submittedName>
        <fullName evidence="3">Protein unc-80</fullName>
    </submittedName>
</protein>
<name>A0ABD2QEK4_9PLAT</name>
<evidence type="ECO:0000259" key="2">
    <source>
        <dbReference type="Pfam" id="PF15778"/>
    </source>
</evidence>
<dbReference type="PANTHER" id="PTHR31781:SF1">
    <property type="entry name" value="PROTEIN UNC-80 HOMOLOG"/>
    <property type="match status" value="1"/>
</dbReference>
<gene>
    <name evidence="3" type="primary">UNC80_6</name>
    <name evidence="3" type="ORF">Ciccas_003372</name>
</gene>
<feature type="compositionally biased region" description="Polar residues" evidence="1">
    <location>
        <begin position="367"/>
        <end position="384"/>
    </location>
</feature>
<feature type="compositionally biased region" description="Acidic residues" evidence="1">
    <location>
        <begin position="389"/>
        <end position="399"/>
    </location>
</feature>
<dbReference type="AlphaFoldDB" id="A0ABD2QEK4"/>
<evidence type="ECO:0000256" key="1">
    <source>
        <dbReference type="SAM" id="MobiDB-lite"/>
    </source>
</evidence>
<reference evidence="3 4" key="1">
    <citation type="submission" date="2024-11" db="EMBL/GenBank/DDBJ databases">
        <title>Adaptive evolution of stress response genes in parasites aligns with host niche diversity.</title>
        <authorList>
            <person name="Hahn C."/>
            <person name="Resl P."/>
        </authorList>
    </citation>
    <scope>NUCLEOTIDE SEQUENCE [LARGE SCALE GENOMIC DNA]</scope>
    <source>
        <strain evidence="3">EGGRZ-B1_66</strain>
        <tissue evidence="3">Body</tissue>
    </source>
</reference>
<dbReference type="InterPro" id="IPR031542">
    <property type="entry name" value="UNC80_N"/>
</dbReference>
<sequence>MKNLERVLVQNILQGLPQILYGAIQEVPRWELIRYAFPHVLHCSYTLFCEKFKEKLDQSYTRRPLKFDTAETKLLYTLHWILLDAVSECEDALFSARGNDNRSRLVMDLDSLQLFVFLLVPFVDKLLKSDFTTLKLETGLRLWLRLKTRLPLAEGCLSKRMHFGSPQSLPCIAHLKPNMTASMVPPSTPEKPVPAQSLDFSQIQIPIVDCDSADESVMESNFVDYSAPSSFSAVLAPLANLNEVAPGALNQPQHSVTSTLSPRLDDELSEVSCNSIPHRSVHSVLAFLARKLSVEARDPESVFGTMLDVSVVRCLYHTEWAENGVYWASDYLLYRLVVINQLYSLFRQAREEERAKRWLRPEERETGQTSRSNSMPQLKFSVTSAKEEGGEEDEEEEEEGRAAEREVQSGSGEFGGA</sequence>
<keyword evidence="4" id="KW-1185">Reference proteome</keyword>
<proteinExistence type="predicted"/>